<dbReference type="AlphaFoldDB" id="A0A0K1PKM3"/>
<dbReference type="PROSITE" id="PS50006">
    <property type="entry name" value="FHA_DOMAIN"/>
    <property type="match status" value="1"/>
</dbReference>
<evidence type="ECO:0000259" key="3">
    <source>
        <dbReference type="PROSITE" id="PS50006"/>
    </source>
</evidence>
<dbReference type="InterPro" id="IPR001482">
    <property type="entry name" value="T2SS/T4SS_dom"/>
</dbReference>
<keyword evidence="4" id="KW-0378">Hydrolase</keyword>
<dbReference type="STRING" id="1391654.AKJ09_00739"/>
<organism evidence="4 5">
    <name type="scientific">Labilithrix luteola</name>
    <dbReference type="NCBI Taxonomy" id="1391654"/>
    <lineage>
        <taxon>Bacteria</taxon>
        <taxon>Pseudomonadati</taxon>
        <taxon>Myxococcota</taxon>
        <taxon>Polyangia</taxon>
        <taxon>Polyangiales</taxon>
        <taxon>Labilitrichaceae</taxon>
        <taxon>Labilithrix</taxon>
    </lineage>
</organism>
<dbReference type="KEGG" id="llu:AKJ09_00739"/>
<evidence type="ECO:0000256" key="1">
    <source>
        <dbReference type="ARBA" id="ARBA00006611"/>
    </source>
</evidence>
<proteinExistence type="inferred from homology"/>
<dbReference type="PATRIC" id="fig|1391654.3.peg.748"/>
<dbReference type="Proteomes" id="UP000064967">
    <property type="component" value="Chromosome"/>
</dbReference>
<dbReference type="EMBL" id="CP012333">
    <property type="protein sequence ID" value="AKU94075.1"/>
    <property type="molecule type" value="Genomic_DNA"/>
</dbReference>
<name>A0A0K1PKM3_9BACT</name>
<dbReference type="SUPFAM" id="SSF49879">
    <property type="entry name" value="SMAD/FHA domain"/>
    <property type="match status" value="1"/>
</dbReference>
<dbReference type="InterPro" id="IPR050921">
    <property type="entry name" value="T4SS_GSP_E_ATPase"/>
</dbReference>
<dbReference type="Pfam" id="PF00498">
    <property type="entry name" value="FHA"/>
    <property type="match status" value="1"/>
</dbReference>
<dbReference type="PANTHER" id="PTHR30486">
    <property type="entry name" value="TWITCHING MOTILITY PROTEIN PILT"/>
    <property type="match status" value="1"/>
</dbReference>
<comment type="similarity">
    <text evidence="1">Belongs to the GSP E family.</text>
</comment>
<dbReference type="Gene3D" id="3.30.450.380">
    <property type="match status" value="1"/>
</dbReference>
<evidence type="ECO:0000313" key="4">
    <source>
        <dbReference type="EMBL" id="AKU94075.1"/>
    </source>
</evidence>
<keyword evidence="5" id="KW-1185">Reference proteome</keyword>
<dbReference type="CDD" id="cd01130">
    <property type="entry name" value="VirB11-like_ATPase"/>
    <property type="match status" value="1"/>
</dbReference>
<dbReference type="Gene3D" id="2.60.200.20">
    <property type="match status" value="1"/>
</dbReference>
<evidence type="ECO:0000313" key="5">
    <source>
        <dbReference type="Proteomes" id="UP000064967"/>
    </source>
</evidence>
<dbReference type="GO" id="GO:0016887">
    <property type="term" value="F:ATP hydrolysis activity"/>
    <property type="evidence" value="ECO:0007669"/>
    <property type="project" value="InterPro"/>
</dbReference>
<dbReference type="CDD" id="cd00060">
    <property type="entry name" value="FHA"/>
    <property type="match status" value="1"/>
</dbReference>
<protein>
    <submittedName>
        <fullName evidence="4">Type II/IV secretion system ATP hydrolase TadA/VirB11/CpaF, TadA subfamily</fullName>
    </submittedName>
</protein>
<dbReference type="Pfam" id="PF00437">
    <property type="entry name" value="T2SSE"/>
    <property type="match status" value="1"/>
</dbReference>
<feature type="compositionally biased region" description="Polar residues" evidence="2">
    <location>
        <begin position="117"/>
        <end position="131"/>
    </location>
</feature>
<dbReference type="InterPro" id="IPR027417">
    <property type="entry name" value="P-loop_NTPase"/>
</dbReference>
<dbReference type="SUPFAM" id="SSF52540">
    <property type="entry name" value="P-loop containing nucleoside triphosphate hydrolases"/>
    <property type="match status" value="1"/>
</dbReference>
<dbReference type="RefSeq" id="WP_205633582.1">
    <property type="nucleotide sequence ID" value="NZ_CP012333.1"/>
</dbReference>
<reference evidence="4 5" key="1">
    <citation type="submission" date="2015-08" db="EMBL/GenBank/DDBJ databases">
        <authorList>
            <person name="Babu N.S."/>
            <person name="Beckwith C.J."/>
            <person name="Beseler K.G."/>
            <person name="Brison A."/>
            <person name="Carone J.V."/>
            <person name="Caskin T.P."/>
            <person name="Diamond M."/>
            <person name="Durham M.E."/>
            <person name="Foxe J.M."/>
            <person name="Go M."/>
            <person name="Henderson B.A."/>
            <person name="Jones I.B."/>
            <person name="McGettigan J.A."/>
            <person name="Micheletti S.J."/>
            <person name="Nasrallah M.E."/>
            <person name="Ortiz D."/>
            <person name="Piller C.R."/>
            <person name="Privatt S.R."/>
            <person name="Schneider S.L."/>
            <person name="Sharp S."/>
            <person name="Smith T.C."/>
            <person name="Stanton J.D."/>
            <person name="Ullery H.E."/>
            <person name="Wilson R.J."/>
            <person name="Serrano M.G."/>
            <person name="Buck G."/>
            <person name="Lee V."/>
            <person name="Wang Y."/>
            <person name="Carvalho R."/>
            <person name="Voegtly L."/>
            <person name="Shi R."/>
            <person name="Duckworth R."/>
            <person name="Johnson A."/>
            <person name="Loviza R."/>
            <person name="Walstead R."/>
            <person name="Shah Z."/>
            <person name="Kiflezghi M."/>
            <person name="Wade K."/>
            <person name="Ball S.L."/>
            <person name="Bradley K.W."/>
            <person name="Asai D.J."/>
            <person name="Bowman C.A."/>
            <person name="Russell D.A."/>
            <person name="Pope W.H."/>
            <person name="Jacobs-Sera D."/>
            <person name="Hendrix R.W."/>
            <person name="Hatfull G.F."/>
        </authorList>
    </citation>
    <scope>NUCLEOTIDE SEQUENCE [LARGE SCALE GENOMIC DNA]</scope>
    <source>
        <strain evidence="4 5">DSM 27648</strain>
    </source>
</reference>
<sequence length="604" mass="65209">MIAAVAGSASFDVEVVLQSSTGTRRSVRLRPEGAFTVGRDERCAVSIDSRFVSRTHIVVRPGERTMRVEDVSSNGTLAGDMILRRTAAELAYGTPIVVGDHTVTVMLQSPIASGVSTVVSPTPQPATSPSERTPLPAHSMRTSRMPAHAPIATIPPTLPTESVIVLPASDLVVDEEGQSEGFGTVPADVRREIHRQLLELLDLAKMDATKVDDPSMRPKVLTAIRRIVHNLGSRLPAGTDNDRLIGEMADEALGLGPLERFLGDATISEVMVLDANTIYVEKNGKVILTDARFTDDERVRAVIERIVTPLGRRIDESSPLVDARLKDGSRVNAVIRPLALRGSCITIRKFARTPLTVERLIEFGAMNERMARFLMRSVVAKKNVVISGGTGSGKTTLLNVLSGAIPSEERIVTIEDAAELQLKQPHVVSLETRPANIEGKGEYTIRDLVKNALRMRPDRIVVGECRGGEALDMLQAMNTGHDGSLTTTHANSPVEAVARLETLCLMAGLDLPVKAIREQIAGSVDLIVQQTRFSDGSRRVSSVAEVTGLNDDGEVSLRPIFEFVRTGTGPNGKIEGAFRATGYLPSFLDTFIVMGLIRSGEAYL</sequence>
<dbReference type="PANTHER" id="PTHR30486:SF15">
    <property type="entry name" value="TYPE II_IV SECRETION SYSTEM ATPASE"/>
    <property type="match status" value="1"/>
</dbReference>
<feature type="domain" description="FHA" evidence="3">
    <location>
        <begin position="35"/>
        <end position="83"/>
    </location>
</feature>
<gene>
    <name evidence="4" type="ORF">AKJ09_00739</name>
</gene>
<dbReference type="Gene3D" id="3.40.50.300">
    <property type="entry name" value="P-loop containing nucleotide triphosphate hydrolases"/>
    <property type="match status" value="1"/>
</dbReference>
<dbReference type="InterPro" id="IPR008984">
    <property type="entry name" value="SMAD_FHA_dom_sf"/>
</dbReference>
<dbReference type="InterPro" id="IPR000253">
    <property type="entry name" value="FHA_dom"/>
</dbReference>
<feature type="region of interest" description="Disordered" evidence="2">
    <location>
        <begin position="117"/>
        <end position="140"/>
    </location>
</feature>
<evidence type="ECO:0000256" key="2">
    <source>
        <dbReference type="SAM" id="MobiDB-lite"/>
    </source>
</evidence>
<accession>A0A0K1PKM3</accession>